<keyword evidence="9 10" id="KW-0413">Isomerase</keyword>
<reference evidence="12 13" key="1">
    <citation type="submission" date="2016-08" db="EMBL/GenBank/DDBJ databases">
        <authorList>
            <person name="Seilhamer J.J."/>
        </authorList>
    </citation>
    <scope>NUCLEOTIDE SEQUENCE [LARGE SCALE GENOMIC DNA]</scope>
    <source>
        <strain evidence="12 13">PH27A</strain>
    </source>
</reference>
<accession>A0A1E2VE49</accession>
<dbReference type="AlphaFoldDB" id="A0A1E2VE49"/>
<proteinExistence type="inferred from homology"/>
<dbReference type="InterPro" id="IPR044643">
    <property type="entry name" value="TrpF_fam"/>
</dbReference>
<keyword evidence="8 10" id="KW-0057">Aromatic amino acid biosynthesis</keyword>
<evidence type="ECO:0000259" key="11">
    <source>
        <dbReference type="Pfam" id="PF00697"/>
    </source>
</evidence>
<comment type="similarity">
    <text evidence="3 10">Belongs to the TrpF family.</text>
</comment>
<dbReference type="HAMAP" id="MF_00135">
    <property type="entry name" value="PRAI"/>
    <property type="match status" value="1"/>
</dbReference>
<dbReference type="CDD" id="cd00405">
    <property type="entry name" value="PRAI"/>
    <property type="match status" value="1"/>
</dbReference>
<evidence type="ECO:0000256" key="4">
    <source>
        <dbReference type="ARBA" id="ARBA00012572"/>
    </source>
</evidence>
<comment type="catalytic activity">
    <reaction evidence="1 10">
        <text>N-(5-phospho-beta-D-ribosyl)anthranilate = 1-(2-carboxyphenylamino)-1-deoxy-D-ribulose 5-phosphate</text>
        <dbReference type="Rhea" id="RHEA:21540"/>
        <dbReference type="ChEBI" id="CHEBI:18277"/>
        <dbReference type="ChEBI" id="CHEBI:58613"/>
        <dbReference type="EC" id="5.3.1.24"/>
    </reaction>
</comment>
<feature type="domain" description="N-(5'phosphoribosyl) anthranilate isomerase (PRAI)" evidence="11">
    <location>
        <begin position="6"/>
        <end position="201"/>
    </location>
</feature>
<evidence type="ECO:0000256" key="2">
    <source>
        <dbReference type="ARBA" id="ARBA00004664"/>
    </source>
</evidence>
<dbReference type="PANTHER" id="PTHR42894">
    <property type="entry name" value="N-(5'-PHOSPHORIBOSYL)ANTHRANILATE ISOMERASE"/>
    <property type="match status" value="1"/>
</dbReference>
<dbReference type="Pfam" id="PF00697">
    <property type="entry name" value="PRAI"/>
    <property type="match status" value="1"/>
</dbReference>
<dbReference type="EMBL" id="MDTQ01000001">
    <property type="protein sequence ID" value="ODC05257.1"/>
    <property type="molecule type" value="Genomic_DNA"/>
</dbReference>
<evidence type="ECO:0000256" key="7">
    <source>
        <dbReference type="ARBA" id="ARBA00022822"/>
    </source>
</evidence>
<comment type="caution">
    <text evidence="12">The sequence shown here is derived from an EMBL/GenBank/DDBJ whole genome shotgun (WGS) entry which is preliminary data.</text>
</comment>
<organism evidence="12 13">
    <name type="scientific">Terasakiispira papahanaumokuakeensis</name>
    <dbReference type="NCBI Taxonomy" id="197479"/>
    <lineage>
        <taxon>Bacteria</taxon>
        <taxon>Pseudomonadati</taxon>
        <taxon>Pseudomonadota</taxon>
        <taxon>Gammaproteobacteria</taxon>
        <taxon>Oceanospirillales</taxon>
        <taxon>Terasakiispira</taxon>
    </lineage>
</organism>
<evidence type="ECO:0000256" key="3">
    <source>
        <dbReference type="ARBA" id="ARBA00007571"/>
    </source>
</evidence>
<evidence type="ECO:0000256" key="1">
    <source>
        <dbReference type="ARBA" id="ARBA00001164"/>
    </source>
</evidence>
<comment type="pathway">
    <text evidence="2 10">Amino-acid biosynthesis; L-tryptophan biosynthesis; L-tryptophan from chorismate: step 3/5.</text>
</comment>
<dbReference type="SUPFAM" id="SSF51366">
    <property type="entry name" value="Ribulose-phoshate binding barrel"/>
    <property type="match status" value="1"/>
</dbReference>
<dbReference type="Proteomes" id="UP000094291">
    <property type="component" value="Unassembled WGS sequence"/>
</dbReference>
<dbReference type="NCBIfam" id="NF002298">
    <property type="entry name" value="PRK01222.1-4"/>
    <property type="match status" value="1"/>
</dbReference>
<dbReference type="PANTHER" id="PTHR42894:SF1">
    <property type="entry name" value="N-(5'-PHOSPHORIBOSYL)ANTHRANILATE ISOMERASE"/>
    <property type="match status" value="1"/>
</dbReference>
<evidence type="ECO:0000313" key="12">
    <source>
        <dbReference type="EMBL" id="ODC05257.1"/>
    </source>
</evidence>
<keyword evidence="6 10" id="KW-0028">Amino-acid biosynthesis</keyword>
<evidence type="ECO:0000313" key="13">
    <source>
        <dbReference type="Proteomes" id="UP000094291"/>
    </source>
</evidence>
<dbReference type="EC" id="5.3.1.24" evidence="4 10"/>
<dbReference type="InterPro" id="IPR001240">
    <property type="entry name" value="PRAI_dom"/>
</dbReference>
<dbReference type="OrthoDB" id="9796196at2"/>
<keyword evidence="13" id="KW-1185">Reference proteome</keyword>
<dbReference type="GO" id="GO:0004640">
    <property type="term" value="F:phosphoribosylanthranilate isomerase activity"/>
    <property type="evidence" value="ECO:0007669"/>
    <property type="project" value="UniProtKB-UniRule"/>
</dbReference>
<keyword evidence="7 10" id="KW-0822">Tryptophan biosynthesis</keyword>
<protein>
    <recommendedName>
        <fullName evidence="5 10">N-(5'-phosphoribosyl)anthranilate isomerase</fullName>
        <shortName evidence="10">PRAI</shortName>
        <ecNumber evidence="4 10">5.3.1.24</ecNumber>
    </recommendedName>
</protein>
<dbReference type="STRING" id="197479.BFW38_06865"/>
<evidence type="ECO:0000256" key="8">
    <source>
        <dbReference type="ARBA" id="ARBA00023141"/>
    </source>
</evidence>
<dbReference type="Gene3D" id="3.20.20.70">
    <property type="entry name" value="Aldolase class I"/>
    <property type="match status" value="1"/>
</dbReference>
<dbReference type="GO" id="GO:0000162">
    <property type="term" value="P:L-tryptophan biosynthetic process"/>
    <property type="evidence" value="ECO:0007669"/>
    <property type="project" value="UniProtKB-UniRule"/>
</dbReference>
<dbReference type="FunFam" id="3.20.20.70:FF:000075">
    <property type="entry name" value="Tryptophan biosynthesis protein TRP1"/>
    <property type="match status" value="1"/>
</dbReference>
<dbReference type="InterPro" id="IPR013785">
    <property type="entry name" value="Aldolase_TIM"/>
</dbReference>
<gene>
    <name evidence="10" type="primary">trpF</name>
    <name evidence="12" type="ORF">BFW38_06865</name>
</gene>
<evidence type="ECO:0000256" key="5">
    <source>
        <dbReference type="ARBA" id="ARBA00022272"/>
    </source>
</evidence>
<dbReference type="UniPathway" id="UPA00035">
    <property type="reaction ID" value="UER00042"/>
</dbReference>
<evidence type="ECO:0000256" key="9">
    <source>
        <dbReference type="ARBA" id="ARBA00023235"/>
    </source>
</evidence>
<sequence length="219" mass="23866">MIRPRIKICGLTCIEDALAAVEVGADAIGLVFYEPSSRSVSPDEAREMIQALPPFVTTVGLFVNPEATEVEACLNQVPLDLLQFHGNESNSFCEQFQRPWIKAVRMKDDVRLDQLNDLWPGARGFLLDAYRPGVPGGTGDTFDWTRIPHQRDYPLILAGGLTPDNVGAAVSQTNPFAVDVSGGVESSPGRKSTVTMRAFIKAVYKASRCNDWSGYGSDS</sequence>
<evidence type="ECO:0000256" key="10">
    <source>
        <dbReference type="HAMAP-Rule" id="MF_00135"/>
    </source>
</evidence>
<dbReference type="InterPro" id="IPR011060">
    <property type="entry name" value="RibuloseP-bd_barrel"/>
</dbReference>
<evidence type="ECO:0000256" key="6">
    <source>
        <dbReference type="ARBA" id="ARBA00022605"/>
    </source>
</evidence>
<name>A0A1E2VE49_9GAMM</name>